<evidence type="ECO:0000256" key="2">
    <source>
        <dbReference type="ARBA" id="ARBA00010761"/>
    </source>
</evidence>
<dbReference type="OrthoDB" id="5950413at2759"/>
<keyword evidence="7" id="KW-1185">Reference proteome</keyword>
<accession>A0A6J1TLK0</accession>
<evidence type="ECO:0000313" key="8">
    <source>
        <dbReference type="RefSeq" id="XP_026291701.1"/>
    </source>
</evidence>
<keyword evidence="5" id="KW-0496">Mitochondrion</keyword>
<dbReference type="AlphaFoldDB" id="A0A6J1TLK0"/>
<dbReference type="GO" id="GO:1990904">
    <property type="term" value="C:ribonucleoprotein complex"/>
    <property type="evidence" value="ECO:0007669"/>
    <property type="project" value="UniProtKB-KW"/>
</dbReference>
<evidence type="ECO:0000256" key="4">
    <source>
        <dbReference type="ARBA" id="ARBA00022980"/>
    </source>
</evidence>
<reference evidence="8" key="1">
    <citation type="submission" date="2025-08" db="UniProtKB">
        <authorList>
            <consortium name="RefSeq"/>
        </authorList>
    </citation>
    <scope>IDENTIFICATION</scope>
    <source>
        <tissue evidence="8">Whole organism</tissue>
    </source>
</reference>
<evidence type="ECO:0000256" key="3">
    <source>
        <dbReference type="ARBA" id="ARBA00022946"/>
    </source>
</evidence>
<dbReference type="GO" id="GO:0005739">
    <property type="term" value="C:mitochondrion"/>
    <property type="evidence" value="ECO:0007669"/>
    <property type="project" value="UniProtKB-SubCell"/>
</dbReference>
<dbReference type="CTD" id="64951"/>
<keyword evidence="6" id="KW-0687">Ribonucleoprotein</keyword>
<dbReference type="KEGG" id="foc:113216165"/>
<evidence type="ECO:0000256" key="1">
    <source>
        <dbReference type="ARBA" id="ARBA00004173"/>
    </source>
</evidence>
<comment type="subcellular location">
    <subcellularLocation>
        <location evidence="1">Mitochondrion</location>
    </subcellularLocation>
</comment>
<sequence>MALNLTKALQMNVFIKSASSALRQECQISTTATCHRISVGRYKRLEGRSQLLTYEQATKPHEIAHWKSWNSWNTSNLLGGRRTQLTAIEDMFIRRFIYGSWFCSVVGEQIIIKRQHNMIRIAFLISKRMNPQSVYFLTGFSEEMLSIWLHCPVKLEIQAVEPFEGFVKVLDPA</sequence>
<name>A0A6J1TLK0_FRAOC</name>
<dbReference type="GO" id="GO:0006412">
    <property type="term" value="P:translation"/>
    <property type="evidence" value="ECO:0007669"/>
    <property type="project" value="TreeGrafter"/>
</dbReference>
<gene>
    <name evidence="8" type="primary">LOC113216165</name>
</gene>
<dbReference type="RefSeq" id="XP_026291701.1">
    <property type="nucleotide sequence ID" value="XM_026435916.2"/>
</dbReference>
<evidence type="ECO:0000313" key="7">
    <source>
        <dbReference type="Proteomes" id="UP000504606"/>
    </source>
</evidence>
<dbReference type="PANTHER" id="PTHR21244">
    <property type="entry name" value="MITOCHONDRIAL 28S RIBOSOMAL PROTEIN S24"/>
    <property type="match status" value="1"/>
</dbReference>
<dbReference type="GO" id="GO:0005840">
    <property type="term" value="C:ribosome"/>
    <property type="evidence" value="ECO:0007669"/>
    <property type="project" value="UniProtKB-KW"/>
</dbReference>
<comment type="similarity">
    <text evidence="2">Belongs to the universal ribosomal protein uS3 family.</text>
</comment>
<evidence type="ECO:0000256" key="6">
    <source>
        <dbReference type="ARBA" id="ARBA00023274"/>
    </source>
</evidence>
<proteinExistence type="inferred from homology"/>
<evidence type="ECO:0000256" key="5">
    <source>
        <dbReference type="ARBA" id="ARBA00023128"/>
    </source>
</evidence>
<keyword evidence="4 8" id="KW-0689">Ribosomal protein</keyword>
<dbReference type="InterPro" id="IPR026146">
    <property type="entry name" value="Ribosomal_uS3m"/>
</dbReference>
<dbReference type="Pfam" id="PF14955">
    <property type="entry name" value="MRP-S24"/>
    <property type="match status" value="1"/>
</dbReference>
<keyword evidence="3" id="KW-0809">Transit peptide</keyword>
<dbReference type="GeneID" id="113216165"/>
<organism evidence="7 8">
    <name type="scientific">Frankliniella occidentalis</name>
    <name type="common">Western flower thrips</name>
    <name type="synonym">Euthrips occidentalis</name>
    <dbReference type="NCBI Taxonomy" id="133901"/>
    <lineage>
        <taxon>Eukaryota</taxon>
        <taxon>Metazoa</taxon>
        <taxon>Ecdysozoa</taxon>
        <taxon>Arthropoda</taxon>
        <taxon>Hexapoda</taxon>
        <taxon>Insecta</taxon>
        <taxon>Pterygota</taxon>
        <taxon>Neoptera</taxon>
        <taxon>Paraneoptera</taxon>
        <taxon>Thysanoptera</taxon>
        <taxon>Terebrantia</taxon>
        <taxon>Thripoidea</taxon>
        <taxon>Thripidae</taxon>
        <taxon>Frankliniella</taxon>
    </lineage>
</organism>
<protein>
    <submittedName>
        <fullName evidence="8">28S ribosomal protein S24, mitochondrial</fullName>
    </submittedName>
</protein>
<dbReference type="Proteomes" id="UP000504606">
    <property type="component" value="Unplaced"/>
</dbReference>
<dbReference type="PANTHER" id="PTHR21244:SF1">
    <property type="entry name" value="SMALL RIBOSOMAL SUBUNIT PROTEIN US3M"/>
    <property type="match status" value="1"/>
</dbReference>